<dbReference type="Proteomes" id="UP000249739">
    <property type="component" value="Unassembled WGS sequence"/>
</dbReference>
<feature type="transmembrane region" description="Helical" evidence="1">
    <location>
        <begin position="17"/>
        <end position="40"/>
    </location>
</feature>
<evidence type="ECO:0000313" key="2">
    <source>
        <dbReference type="EMBL" id="PZP53936.1"/>
    </source>
</evidence>
<keyword evidence="1" id="KW-0472">Membrane</keyword>
<proteinExistence type="predicted"/>
<dbReference type="AlphaFoldDB" id="A0A2W5H7I9"/>
<evidence type="ECO:0000313" key="3">
    <source>
        <dbReference type="Proteomes" id="UP000249739"/>
    </source>
</evidence>
<organism evidence="2 3">
    <name type="scientific">Micavibrio aeruginosavorus</name>
    <dbReference type="NCBI Taxonomy" id="349221"/>
    <lineage>
        <taxon>Bacteria</taxon>
        <taxon>Pseudomonadati</taxon>
        <taxon>Bdellovibrionota</taxon>
        <taxon>Bdellovibrionia</taxon>
        <taxon>Bdellovibrionales</taxon>
        <taxon>Pseudobdellovibrionaceae</taxon>
        <taxon>Micavibrio</taxon>
    </lineage>
</organism>
<gene>
    <name evidence="2" type="ORF">DI586_10520</name>
</gene>
<keyword evidence="1" id="KW-0812">Transmembrane</keyword>
<reference evidence="2 3" key="1">
    <citation type="submission" date="2017-08" db="EMBL/GenBank/DDBJ databases">
        <title>Infants hospitalized years apart are colonized by the same room-sourced microbial strains.</title>
        <authorList>
            <person name="Brooks B."/>
            <person name="Olm M.R."/>
            <person name="Firek B.A."/>
            <person name="Baker R."/>
            <person name="Thomas B.C."/>
            <person name="Morowitz M.J."/>
            <person name="Banfield J.F."/>
        </authorList>
    </citation>
    <scope>NUCLEOTIDE SEQUENCE [LARGE SCALE GENOMIC DNA]</scope>
    <source>
        <strain evidence="2">S2_006_000_R2_64</strain>
    </source>
</reference>
<dbReference type="EMBL" id="QFOT01000159">
    <property type="protein sequence ID" value="PZP53936.1"/>
    <property type="molecule type" value="Genomic_DNA"/>
</dbReference>
<keyword evidence="1" id="KW-1133">Transmembrane helix</keyword>
<name>A0A2W5H7I9_9BACT</name>
<sequence>MSEDSKTDQPNGTQKPWYAGSIFGLDGIGLTACFGAIVYMSGCTVSKVQHSFHEDRVAEQNNAHSNRLKEIAAQKGNFSKCEGTDDIGTKVVLQDCKPAL</sequence>
<protein>
    <recommendedName>
        <fullName evidence="4">Lipoprotein</fullName>
    </recommendedName>
</protein>
<evidence type="ECO:0000256" key="1">
    <source>
        <dbReference type="SAM" id="Phobius"/>
    </source>
</evidence>
<comment type="caution">
    <text evidence="2">The sequence shown here is derived from an EMBL/GenBank/DDBJ whole genome shotgun (WGS) entry which is preliminary data.</text>
</comment>
<evidence type="ECO:0008006" key="4">
    <source>
        <dbReference type="Google" id="ProtNLM"/>
    </source>
</evidence>
<accession>A0A2W5H7I9</accession>